<feature type="chain" id="PRO_5046147606" description="Secreted protein" evidence="1">
    <location>
        <begin position="27"/>
        <end position="80"/>
    </location>
</feature>
<keyword evidence="1" id="KW-0732">Signal</keyword>
<evidence type="ECO:0000313" key="2">
    <source>
        <dbReference type="EMBL" id="KAL0466437.1"/>
    </source>
</evidence>
<protein>
    <recommendedName>
        <fullName evidence="4">Secreted protein</fullName>
    </recommendedName>
</protein>
<evidence type="ECO:0000256" key="1">
    <source>
        <dbReference type="SAM" id="SignalP"/>
    </source>
</evidence>
<evidence type="ECO:0000313" key="3">
    <source>
        <dbReference type="Proteomes" id="UP001451303"/>
    </source>
</evidence>
<feature type="signal peptide" evidence="1">
    <location>
        <begin position="1"/>
        <end position="26"/>
    </location>
</feature>
<reference evidence="2 3" key="1">
    <citation type="submission" date="2023-09" db="EMBL/GenBank/DDBJ databases">
        <title>Multi-omics analysis of a traditional fermented food reveals byproduct-associated fungal strains for waste-to-food upcycling.</title>
        <authorList>
            <consortium name="Lawrence Berkeley National Laboratory"/>
            <person name="Rekdal V.M."/>
            <person name="Villalobos-Escobedo J.M."/>
            <person name="Rodriguez-Valeron N."/>
            <person name="Garcia M.O."/>
            <person name="Vasquez D.P."/>
            <person name="Damayanti I."/>
            <person name="Sorensen P.M."/>
            <person name="Baidoo E.E."/>
            <person name="De Carvalho A.C."/>
            <person name="Riley R."/>
            <person name="Lipzen A."/>
            <person name="He G."/>
            <person name="Yan M."/>
            <person name="Haridas S."/>
            <person name="Daum C."/>
            <person name="Yoshinaga Y."/>
            <person name="Ng V."/>
            <person name="Grigoriev I.V."/>
            <person name="Munk R."/>
            <person name="Nuraida L."/>
            <person name="Wijaya C.H."/>
            <person name="Morales P.-C."/>
            <person name="Keasling J.D."/>
        </authorList>
    </citation>
    <scope>NUCLEOTIDE SEQUENCE [LARGE SCALE GENOMIC DNA]</scope>
    <source>
        <strain evidence="2 3">FGSC 2613</strain>
    </source>
</reference>
<accession>A0ABR3D2B9</accession>
<proteinExistence type="predicted"/>
<name>A0ABR3D2B9_NEUIN</name>
<dbReference type="Proteomes" id="UP001451303">
    <property type="component" value="Unassembled WGS sequence"/>
</dbReference>
<dbReference type="EMBL" id="JAVLET010000012">
    <property type="protein sequence ID" value="KAL0466437.1"/>
    <property type="molecule type" value="Genomic_DNA"/>
</dbReference>
<evidence type="ECO:0008006" key="4">
    <source>
        <dbReference type="Google" id="ProtNLM"/>
    </source>
</evidence>
<gene>
    <name evidence="2" type="ORF">QR685DRAFT_97067</name>
</gene>
<sequence length="80" mass="8964">MSDKTWCRVALLCYLGIKGLAPLCRSVYVMSESLIRVKRVWECAKVRGDTGSEKIDRVFLDWIKGSVAGEGLTFHVRNGS</sequence>
<organism evidence="2 3">
    <name type="scientific">Neurospora intermedia</name>
    <dbReference type="NCBI Taxonomy" id="5142"/>
    <lineage>
        <taxon>Eukaryota</taxon>
        <taxon>Fungi</taxon>
        <taxon>Dikarya</taxon>
        <taxon>Ascomycota</taxon>
        <taxon>Pezizomycotina</taxon>
        <taxon>Sordariomycetes</taxon>
        <taxon>Sordariomycetidae</taxon>
        <taxon>Sordariales</taxon>
        <taxon>Sordariaceae</taxon>
        <taxon>Neurospora</taxon>
    </lineage>
</organism>
<comment type="caution">
    <text evidence="2">The sequence shown here is derived from an EMBL/GenBank/DDBJ whole genome shotgun (WGS) entry which is preliminary data.</text>
</comment>
<keyword evidence="3" id="KW-1185">Reference proteome</keyword>